<proteinExistence type="predicted"/>
<dbReference type="GeneID" id="9806081"/>
<dbReference type="KEGG" id="crq:GCK72_015895"/>
<dbReference type="AlphaFoldDB" id="E3N9L7"/>
<sequence>MNYQELLSFLQNPQVNELFTKFQAALNADSQLNAYQAKTQSLGTENAELIQQLKNMNVAMLELVAERDVLRGQHAAILGERDFYMQANKLRAKDLTDKDLKIQALEDKLAASQEKSTWNNMKLLEQHDKELYDKSLAILQLDSLLSAAKQETIDKLKVLQEQHDKQIMKKDLEIQTLQEKLATGQEKHAKVLNDKDLPIQELEACLPAAEVQTVDKVMQLKNENNLRSLMLQVDSIRAERFGVVLEKGSQKKLLVPQKKKKVVPELNLGIPKENVFAEQSLQGVFKVQKALKPLCQKKKEVVSEPASQHHTELHTELGKLYMELQEAKKPQDALMDQLAAKEKEIEYLMGQLEVKNSEIKNLKDMIQGGDEMNENLLAKDGKIEAFVADWVAKLKRDRDGQSE</sequence>
<reference evidence="1" key="1">
    <citation type="submission" date="2007-07" db="EMBL/GenBank/DDBJ databases">
        <title>PCAP assembly of the Caenorhabditis remanei genome.</title>
        <authorList>
            <consortium name="The Caenorhabditis remanei Sequencing Consortium"/>
            <person name="Wilson R.K."/>
        </authorList>
    </citation>
    <scope>NUCLEOTIDE SEQUENCE [LARGE SCALE GENOMIC DNA]</scope>
    <source>
        <strain evidence="1">PB4641</strain>
    </source>
</reference>
<protein>
    <submittedName>
        <fullName evidence="1">Uncharacterized protein</fullName>
    </submittedName>
</protein>
<dbReference type="RefSeq" id="XP_003094879.2">
    <property type="nucleotide sequence ID" value="XM_003094831.2"/>
</dbReference>
<dbReference type="OrthoDB" id="28818at2759"/>
<accession>E3N9L7</accession>
<evidence type="ECO:0000313" key="2">
    <source>
        <dbReference type="Proteomes" id="UP000008281"/>
    </source>
</evidence>
<gene>
    <name evidence="1" type="ORF">CRE_01310</name>
</gene>
<dbReference type="CTD" id="9806081"/>
<dbReference type="HOGENOM" id="CLU_044766_1_0_1"/>
<dbReference type="EMBL" id="DS268567">
    <property type="protein sequence ID" value="EFO90395.1"/>
    <property type="molecule type" value="Genomic_DNA"/>
</dbReference>
<name>E3N9L7_CAERE</name>
<evidence type="ECO:0000313" key="1">
    <source>
        <dbReference type="EMBL" id="EFO90395.1"/>
    </source>
</evidence>
<keyword evidence="2" id="KW-1185">Reference proteome</keyword>
<dbReference type="Proteomes" id="UP000008281">
    <property type="component" value="Unassembled WGS sequence"/>
</dbReference>
<organism evidence="2">
    <name type="scientific">Caenorhabditis remanei</name>
    <name type="common">Caenorhabditis vulgaris</name>
    <dbReference type="NCBI Taxonomy" id="31234"/>
    <lineage>
        <taxon>Eukaryota</taxon>
        <taxon>Metazoa</taxon>
        <taxon>Ecdysozoa</taxon>
        <taxon>Nematoda</taxon>
        <taxon>Chromadorea</taxon>
        <taxon>Rhabditida</taxon>
        <taxon>Rhabditina</taxon>
        <taxon>Rhabditomorpha</taxon>
        <taxon>Rhabditoidea</taxon>
        <taxon>Rhabditidae</taxon>
        <taxon>Peloderinae</taxon>
        <taxon>Caenorhabditis</taxon>
    </lineage>
</organism>